<keyword evidence="6 15" id="KW-0812">Transmembrane</keyword>
<evidence type="ECO:0000256" key="8">
    <source>
        <dbReference type="ARBA" id="ARBA00022741"/>
    </source>
</evidence>
<dbReference type="PRINTS" id="PR00119">
    <property type="entry name" value="CATATPASE"/>
</dbReference>
<keyword evidence="11" id="KW-1278">Translocase</keyword>
<dbReference type="PROSITE" id="PS00154">
    <property type="entry name" value="ATPASE_E1_E2"/>
    <property type="match status" value="1"/>
</dbReference>
<evidence type="ECO:0000256" key="16">
    <source>
        <dbReference type="SAM" id="MobiDB-lite"/>
    </source>
</evidence>
<comment type="subcellular location">
    <subcellularLocation>
        <location evidence="1">Cell membrane</location>
        <topology evidence="1">Multi-pass membrane protein</topology>
    </subcellularLocation>
</comment>
<evidence type="ECO:0000256" key="12">
    <source>
        <dbReference type="ARBA" id="ARBA00022989"/>
    </source>
</evidence>
<dbReference type="InterPro" id="IPR027256">
    <property type="entry name" value="P-typ_ATPase_IB"/>
</dbReference>
<evidence type="ECO:0000259" key="17">
    <source>
        <dbReference type="Pfam" id="PF00122"/>
    </source>
</evidence>
<dbReference type="NCBIfam" id="TIGR01525">
    <property type="entry name" value="ATPase-IB_hvy"/>
    <property type="match status" value="1"/>
</dbReference>
<reference evidence="19" key="1">
    <citation type="journal article" date="2019" name="Int. J. Syst. Evol. Microbiol.">
        <title>The Global Catalogue of Microorganisms (GCM) 10K type strain sequencing project: providing services to taxonomists for standard genome sequencing and annotation.</title>
        <authorList>
            <consortium name="The Broad Institute Genomics Platform"/>
            <consortium name="The Broad Institute Genome Sequencing Center for Infectious Disease"/>
            <person name="Wu L."/>
            <person name="Ma J."/>
        </authorList>
    </citation>
    <scope>NUCLEOTIDE SEQUENCE [LARGE SCALE GENOMIC DNA]</scope>
    <source>
        <strain evidence="19">CGMCC 1.15111</strain>
    </source>
</reference>
<evidence type="ECO:0000256" key="13">
    <source>
        <dbReference type="ARBA" id="ARBA00023065"/>
    </source>
</evidence>
<keyword evidence="3" id="KW-0813">Transport</keyword>
<comment type="caution">
    <text evidence="18">The sequence shown here is derived from an EMBL/GenBank/DDBJ whole genome shotgun (WGS) entry which is preliminary data.</text>
</comment>
<feature type="region of interest" description="Disordered" evidence="16">
    <location>
        <begin position="1"/>
        <end position="20"/>
    </location>
</feature>
<dbReference type="InterPro" id="IPR023214">
    <property type="entry name" value="HAD_sf"/>
</dbReference>
<feature type="transmembrane region" description="Helical" evidence="15">
    <location>
        <begin position="273"/>
        <end position="295"/>
    </location>
</feature>
<feature type="transmembrane region" description="Helical" evidence="15">
    <location>
        <begin position="31"/>
        <end position="48"/>
    </location>
</feature>
<name>A0ABQ3I9Z0_9BACT</name>
<feature type="domain" description="P-type ATPase A" evidence="17">
    <location>
        <begin position="156"/>
        <end position="256"/>
    </location>
</feature>
<evidence type="ECO:0000256" key="4">
    <source>
        <dbReference type="ARBA" id="ARBA00022475"/>
    </source>
</evidence>
<proteinExistence type="inferred from homology"/>
<dbReference type="RefSeq" id="WP_189631633.1">
    <property type="nucleotide sequence ID" value="NZ_BNAG01000006.1"/>
</dbReference>
<dbReference type="InterPro" id="IPR044492">
    <property type="entry name" value="P_typ_ATPase_HD_dom"/>
</dbReference>
<dbReference type="Gene3D" id="3.40.50.1000">
    <property type="entry name" value="HAD superfamily/HAD-like"/>
    <property type="match status" value="1"/>
</dbReference>
<feature type="transmembrane region" description="Helical" evidence="15">
    <location>
        <begin position="121"/>
        <end position="139"/>
    </location>
</feature>
<evidence type="ECO:0000256" key="11">
    <source>
        <dbReference type="ARBA" id="ARBA00022967"/>
    </source>
</evidence>
<feature type="transmembrane region" description="Helical" evidence="15">
    <location>
        <begin position="93"/>
        <end position="115"/>
    </location>
</feature>
<dbReference type="PANTHER" id="PTHR43520:SF5">
    <property type="entry name" value="CATION-TRANSPORTING P-TYPE ATPASE-RELATED"/>
    <property type="match status" value="1"/>
</dbReference>
<sequence>MKDHRQEEHKHHEHEQHHDHSAMINDFKRRFFVCLILGLPVIVLSPMIQEILGYSLSFEGSTYLSAGLSSFIFFYGGWPFLTGLVSELKEKQPGMMTLIAIAITTAWAYSTAVVFGLEGKIFYWELVSLIAIMLLGHWLEMKSVMGASKALQKLAELMPDHAHRITDDDIEDVKTTQLQKGDLILVKPGEKIPADGTVKEGESELDESALTGESKPITIGPGQEVKGGAVNLDGSLRIEVLSTGEESYLNRVIKLVGDAQQVKSKTQTLANKAAGILAYVAIIAGAITLLVWWQLSDKDFSFALERMVTVMIITCPHALGLAVPLVSAISTAISAKNGLLIRNKSAFESARKIDTVVFDKTGTLTKGEFEVQTLKVTDNSLSNEELLAIAYALEQESEHPIARGIVKEAKKQSVKAVKVTDFSAQKGKGVEARIEGIKHAIVSPGYLKENNIDMPNEATEQKGTIVFVIRENSLLGYVALDDTIREESYQAIEELKSKDIEVLMATGDNENTAKQVAEAIGLDGYHSGVLPHEKSEIIERLQKDGKFVAMTGDGVNDAPALAKANVGIAIGSGTDIAAETADIILTESRPSDVVRLITFGKATYQKMIQNLVWATGYNVFAIPLAAGILYNQGIMISPALGAALMSLSTVICALNAQSLKWSIKK</sequence>
<dbReference type="InterPro" id="IPR023298">
    <property type="entry name" value="ATPase_P-typ_TM_dom_sf"/>
</dbReference>
<evidence type="ECO:0000256" key="7">
    <source>
        <dbReference type="ARBA" id="ARBA00022723"/>
    </source>
</evidence>
<dbReference type="PANTHER" id="PTHR43520">
    <property type="entry name" value="ATP7, ISOFORM B"/>
    <property type="match status" value="1"/>
</dbReference>
<dbReference type="EMBL" id="BNAG01000006">
    <property type="protein sequence ID" value="GHE75313.1"/>
    <property type="molecule type" value="Genomic_DNA"/>
</dbReference>
<dbReference type="Proteomes" id="UP000658258">
    <property type="component" value="Unassembled WGS sequence"/>
</dbReference>
<evidence type="ECO:0000256" key="5">
    <source>
        <dbReference type="ARBA" id="ARBA00022553"/>
    </source>
</evidence>
<keyword evidence="10" id="KW-0460">Magnesium</keyword>
<keyword evidence="19" id="KW-1185">Reference proteome</keyword>
<dbReference type="SFLD" id="SFLDS00003">
    <property type="entry name" value="Haloacid_Dehalogenase"/>
    <property type="match status" value="1"/>
</dbReference>
<feature type="transmembrane region" description="Helical" evidence="15">
    <location>
        <begin position="636"/>
        <end position="656"/>
    </location>
</feature>
<evidence type="ECO:0000256" key="1">
    <source>
        <dbReference type="ARBA" id="ARBA00004651"/>
    </source>
</evidence>
<evidence type="ECO:0000256" key="10">
    <source>
        <dbReference type="ARBA" id="ARBA00022842"/>
    </source>
</evidence>
<dbReference type="NCBIfam" id="TIGR01511">
    <property type="entry name" value="ATPase-IB1_Cu"/>
    <property type="match status" value="1"/>
</dbReference>
<dbReference type="SFLD" id="SFLDG00002">
    <property type="entry name" value="C1.7:_P-type_atpase_like"/>
    <property type="match status" value="1"/>
</dbReference>
<dbReference type="PRINTS" id="PR00120">
    <property type="entry name" value="HATPASE"/>
</dbReference>
<dbReference type="InterPro" id="IPR018303">
    <property type="entry name" value="ATPase_P-typ_P_site"/>
</dbReference>
<evidence type="ECO:0000256" key="6">
    <source>
        <dbReference type="ARBA" id="ARBA00022692"/>
    </source>
</evidence>
<dbReference type="InterPro" id="IPR001757">
    <property type="entry name" value="P_typ_ATPase"/>
</dbReference>
<evidence type="ECO:0000256" key="15">
    <source>
        <dbReference type="RuleBase" id="RU362081"/>
    </source>
</evidence>
<keyword evidence="14 15" id="KW-0472">Membrane</keyword>
<dbReference type="NCBIfam" id="TIGR01494">
    <property type="entry name" value="ATPase_P-type"/>
    <property type="match status" value="1"/>
</dbReference>
<feature type="transmembrane region" description="Helical" evidence="15">
    <location>
        <begin position="60"/>
        <end position="81"/>
    </location>
</feature>
<keyword evidence="5" id="KW-0597">Phosphoprotein</keyword>
<keyword evidence="13" id="KW-0406">Ion transport</keyword>
<keyword evidence="12 15" id="KW-1133">Transmembrane helix</keyword>
<dbReference type="SUPFAM" id="SSF81653">
    <property type="entry name" value="Calcium ATPase, transduction domain A"/>
    <property type="match status" value="1"/>
</dbReference>
<dbReference type="Pfam" id="PF00702">
    <property type="entry name" value="Hydrolase"/>
    <property type="match status" value="1"/>
</dbReference>
<feature type="transmembrane region" description="Helical" evidence="15">
    <location>
        <begin position="307"/>
        <end position="335"/>
    </location>
</feature>
<dbReference type="InterPro" id="IPR023299">
    <property type="entry name" value="ATPase_P-typ_cyto_dom_N"/>
</dbReference>
<dbReference type="Gene3D" id="2.70.150.10">
    <property type="entry name" value="Calcium-transporting ATPase, cytoplasmic transduction domain A"/>
    <property type="match status" value="1"/>
</dbReference>
<dbReference type="SUPFAM" id="SSF56784">
    <property type="entry name" value="HAD-like"/>
    <property type="match status" value="1"/>
</dbReference>
<dbReference type="Gene3D" id="3.40.1110.10">
    <property type="entry name" value="Calcium-transporting ATPase, cytoplasmic domain N"/>
    <property type="match status" value="1"/>
</dbReference>
<evidence type="ECO:0000256" key="14">
    <source>
        <dbReference type="ARBA" id="ARBA00023136"/>
    </source>
</evidence>
<dbReference type="InterPro" id="IPR008250">
    <property type="entry name" value="ATPase_P-typ_transduc_dom_A_sf"/>
</dbReference>
<protein>
    <submittedName>
        <fullName evidence="18">Heavy metal translocating P-type ATPase</fullName>
    </submittedName>
</protein>
<evidence type="ECO:0000256" key="9">
    <source>
        <dbReference type="ARBA" id="ARBA00022840"/>
    </source>
</evidence>
<dbReference type="InterPro" id="IPR059000">
    <property type="entry name" value="ATPase_P-type_domA"/>
</dbReference>
<dbReference type="SUPFAM" id="SSF81665">
    <property type="entry name" value="Calcium ATPase, transmembrane domain M"/>
    <property type="match status" value="1"/>
</dbReference>
<organism evidence="18 19">
    <name type="scientific">Roseivirga thermotolerans</name>
    <dbReference type="NCBI Taxonomy" id="1758176"/>
    <lineage>
        <taxon>Bacteria</taxon>
        <taxon>Pseudomonadati</taxon>
        <taxon>Bacteroidota</taxon>
        <taxon>Cytophagia</taxon>
        <taxon>Cytophagales</taxon>
        <taxon>Roseivirgaceae</taxon>
        <taxon>Roseivirga</taxon>
    </lineage>
</organism>
<evidence type="ECO:0000313" key="18">
    <source>
        <dbReference type="EMBL" id="GHE75313.1"/>
    </source>
</evidence>
<keyword evidence="7 15" id="KW-0479">Metal-binding</keyword>
<keyword evidence="4 15" id="KW-1003">Cell membrane</keyword>
<keyword evidence="8 15" id="KW-0547">Nucleotide-binding</keyword>
<feature type="transmembrane region" description="Helical" evidence="15">
    <location>
        <begin position="611"/>
        <end position="630"/>
    </location>
</feature>
<accession>A0ABQ3I9Z0</accession>
<dbReference type="SFLD" id="SFLDF00027">
    <property type="entry name" value="p-type_atpase"/>
    <property type="match status" value="1"/>
</dbReference>
<comment type="similarity">
    <text evidence="2 15">Belongs to the cation transport ATPase (P-type) (TC 3.A.3) family. Type IB subfamily.</text>
</comment>
<dbReference type="InterPro" id="IPR036412">
    <property type="entry name" value="HAD-like_sf"/>
</dbReference>
<evidence type="ECO:0000256" key="2">
    <source>
        <dbReference type="ARBA" id="ARBA00006024"/>
    </source>
</evidence>
<keyword evidence="9 15" id="KW-0067">ATP-binding</keyword>
<evidence type="ECO:0000256" key="3">
    <source>
        <dbReference type="ARBA" id="ARBA00022448"/>
    </source>
</evidence>
<dbReference type="Pfam" id="PF00122">
    <property type="entry name" value="E1-E2_ATPase"/>
    <property type="match status" value="1"/>
</dbReference>
<gene>
    <name evidence="18" type="ORF">GCM10011340_35200</name>
</gene>
<evidence type="ECO:0000313" key="19">
    <source>
        <dbReference type="Proteomes" id="UP000658258"/>
    </source>
</evidence>